<reference evidence="1 2" key="1">
    <citation type="journal article" date="2018" name="Front. Plant Sci.">
        <title>Red Clover (Trifolium pratense) and Zigzag Clover (T. medium) - A Picture of Genomic Similarities and Differences.</title>
        <authorList>
            <person name="Dluhosova J."/>
            <person name="Istvanek J."/>
            <person name="Nedelnik J."/>
            <person name="Repkova J."/>
        </authorList>
    </citation>
    <scope>NUCLEOTIDE SEQUENCE [LARGE SCALE GENOMIC DNA]</scope>
    <source>
        <strain evidence="2">cv. 10/8</strain>
        <tissue evidence="1">Leaf</tissue>
    </source>
</reference>
<feature type="non-terminal residue" evidence="1">
    <location>
        <position position="1"/>
    </location>
</feature>
<organism evidence="1 2">
    <name type="scientific">Trifolium medium</name>
    <dbReference type="NCBI Taxonomy" id="97028"/>
    <lineage>
        <taxon>Eukaryota</taxon>
        <taxon>Viridiplantae</taxon>
        <taxon>Streptophyta</taxon>
        <taxon>Embryophyta</taxon>
        <taxon>Tracheophyta</taxon>
        <taxon>Spermatophyta</taxon>
        <taxon>Magnoliopsida</taxon>
        <taxon>eudicotyledons</taxon>
        <taxon>Gunneridae</taxon>
        <taxon>Pentapetalae</taxon>
        <taxon>rosids</taxon>
        <taxon>fabids</taxon>
        <taxon>Fabales</taxon>
        <taxon>Fabaceae</taxon>
        <taxon>Papilionoideae</taxon>
        <taxon>50 kb inversion clade</taxon>
        <taxon>NPAAA clade</taxon>
        <taxon>Hologalegina</taxon>
        <taxon>IRL clade</taxon>
        <taxon>Trifolieae</taxon>
        <taxon>Trifolium</taxon>
    </lineage>
</organism>
<evidence type="ECO:0000313" key="2">
    <source>
        <dbReference type="Proteomes" id="UP000265520"/>
    </source>
</evidence>
<accession>A0A392VKM6</accession>
<evidence type="ECO:0000313" key="1">
    <source>
        <dbReference type="EMBL" id="MCI88013.1"/>
    </source>
</evidence>
<name>A0A392VKM6_9FABA</name>
<dbReference type="AlphaFoldDB" id="A0A392VKM6"/>
<dbReference type="Proteomes" id="UP000265520">
    <property type="component" value="Unassembled WGS sequence"/>
</dbReference>
<proteinExistence type="predicted"/>
<sequence length="27" mass="2836">GALALSTVMVPPVHMIYSQLHGKDGDV</sequence>
<keyword evidence="2" id="KW-1185">Reference proteome</keyword>
<comment type="caution">
    <text evidence="1">The sequence shown here is derived from an EMBL/GenBank/DDBJ whole genome shotgun (WGS) entry which is preliminary data.</text>
</comment>
<dbReference type="EMBL" id="LXQA011181384">
    <property type="protein sequence ID" value="MCI88013.1"/>
    <property type="molecule type" value="Genomic_DNA"/>
</dbReference>
<protein>
    <submittedName>
        <fullName evidence="1">Uncharacterized protein</fullName>
    </submittedName>
</protein>